<dbReference type="HAMAP" id="MF_00117">
    <property type="entry name" value="HslO"/>
    <property type="match status" value="1"/>
</dbReference>
<dbReference type="EMBL" id="LT669839">
    <property type="protein sequence ID" value="SHD78561.1"/>
    <property type="molecule type" value="Genomic_DNA"/>
</dbReference>
<accession>M1ZIW3</accession>
<reference evidence="7 8" key="1">
    <citation type="submission" date="2016-11" db="EMBL/GenBank/DDBJ databases">
        <authorList>
            <person name="Manzoor S."/>
        </authorList>
    </citation>
    <scope>NUCLEOTIDE SEQUENCE [LARGE SCALE GENOMIC DNA]</scope>
    <source>
        <strain evidence="7">Clostridium ultunense strain Esp</strain>
    </source>
</reference>
<dbReference type="OrthoDB" id="9776534at2"/>
<comment type="PTM">
    <text evidence="6">Under oxidizing conditions two disulfide bonds are formed involving the reactive cysteines. Under reducing conditions zinc is bound to the reactive cysteines and the protein is inactive.</text>
</comment>
<proteinExistence type="inferred from homology"/>
<dbReference type="InterPro" id="IPR000397">
    <property type="entry name" value="Heat_shock_Hsp33"/>
</dbReference>
<dbReference type="CDD" id="cd00498">
    <property type="entry name" value="Hsp33"/>
    <property type="match status" value="1"/>
</dbReference>
<feature type="disulfide bond" description="Redox-active" evidence="6">
    <location>
        <begin position="271"/>
        <end position="274"/>
    </location>
</feature>
<dbReference type="Pfam" id="PF01430">
    <property type="entry name" value="HSP33"/>
    <property type="match status" value="1"/>
</dbReference>
<evidence type="ECO:0000256" key="1">
    <source>
        <dbReference type="ARBA" id="ARBA00022490"/>
    </source>
</evidence>
<dbReference type="Gene3D" id="3.55.30.10">
    <property type="entry name" value="Hsp33 domain"/>
    <property type="match status" value="1"/>
</dbReference>
<keyword evidence="7" id="KW-0346">Stress response</keyword>
<dbReference type="RefSeq" id="WP_005588973.1">
    <property type="nucleotide sequence ID" value="NZ_LT669839.1"/>
</dbReference>
<dbReference type="Proteomes" id="UP000245423">
    <property type="component" value="Chromosome 1"/>
</dbReference>
<keyword evidence="4 6" id="KW-0143">Chaperone</keyword>
<dbReference type="GO" id="GO:0042026">
    <property type="term" value="P:protein refolding"/>
    <property type="evidence" value="ECO:0007669"/>
    <property type="project" value="TreeGrafter"/>
</dbReference>
<protein>
    <recommendedName>
        <fullName evidence="6">33 kDa chaperonin</fullName>
    </recommendedName>
    <alternativeName>
        <fullName evidence="6">Heat shock protein 33 homolog</fullName>
        <shortName evidence="6">HSP33</shortName>
    </alternativeName>
</protein>
<dbReference type="PIRSF" id="PIRSF005261">
    <property type="entry name" value="Heat_shock_Hsp33"/>
    <property type="match status" value="1"/>
</dbReference>
<comment type="subcellular location">
    <subcellularLocation>
        <location evidence="6">Cytoplasm</location>
    </subcellularLocation>
</comment>
<dbReference type="InterPro" id="IPR016153">
    <property type="entry name" value="Heat_shock_Hsp33_N"/>
</dbReference>
<evidence type="ECO:0000313" key="8">
    <source>
        <dbReference type="Proteomes" id="UP000245423"/>
    </source>
</evidence>
<feature type="disulfide bond" description="Redox-active" evidence="6">
    <location>
        <begin position="238"/>
        <end position="240"/>
    </location>
</feature>
<evidence type="ECO:0000256" key="5">
    <source>
        <dbReference type="ARBA" id="ARBA00023284"/>
    </source>
</evidence>
<dbReference type="GO" id="GO:0051082">
    <property type="term" value="F:unfolded protein binding"/>
    <property type="evidence" value="ECO:0007669"/>
    <property type="project" value="UniProtKB-UniRule"/>
</dbReference>
<gene>
    <name evidence="6 7" type="primary">hslO</name>
    <name evidence="7" type="ORF">CUESP1_3236</name>
</gene>
<dbReference type="SUPFAM" id="SSF118352">
    <property type="entry name" value="HSP33 redox switch-like"/>
    <property type="match status" value="1"/>
</dbReference>
<dbReference type="PANTHER" id="PTHR30111:SF1">
    <property type="entry name" value="33 KDA CHAPERONIN"/>
    <property type="match status" value="1"/>
</dbReference>
<comment type="function">
    <text evidence="6">Redox regulated molecular chaperone. Protects both thermally unfolding and oxidatively damaged proteins from irreversible aggregation. Plays an important role in the bacterial defense system toward oxidative stress.</text>
</comment>
<evidence type="ECO:0000256" key="2">
    <source>
        <dbReference type="ARBA" id="ARBA00022833"/>
    </source>
</evidence>
<evidence type="ECO:0000256" key="6">
    <source>
        <dbReference type="HAMAP-Rule" id="MF_00117"/>
    </source>
</evidence>
<dbReference type="PANTHER" id="PTHR30111">
    <property type="entry name" value="33 KDA CHAPERONIN"/>
    <property type="match status" value="1"/>
</dbReference>
<dbReference type="Gene3D" id="3.90.1280.10">
    <property type="entry name" value="HSP33 redox switch-like"/>
    <property type="match status" value="1"/>
</dbReference>
<keyword evidence="3 6" id="KW-1015">Disulfide bond</keyword>
<dbReference type="AlphaFoldDB" id="M1ZIW3"/>
<evidence type="ECO:0000313" key="7">
    <source>
        <dbReference type="EMBL" id="SHD78561.1"/>
    </source>
</evidence>
<dbReference type="GO" id="GO:0005737">
    <property type="term" value="C:cytoplasm"/>
    <property type="evidence" value="ECO:0007669"/>
    <property type="project" value="UniProtKB-SubCell"/>
</dbReference>
<evidence type="ECO:0000256" key="4">
    <source>
        <dbReference type="ARBA" id="ARBA00023186"/>
    </source>
</evidence>
<dbReference type="HOGENOM" id="CLU_054493_1_0_9"/>
<keyword evidence="5 6" id="KW-0676">Redox-active center</keyword>
<sequence length="290" mass="31962">MKDYIIRGIDKKGNIRLFVATSTHMVEEARKTHGTSPTATAALGRVLTAAVLLGITMKGERDALTFKIKGDGPIGSIIAVSNNGGQVKGYVDNPYADLPSRPDGKLDVGGLVGKNGQLAIIKDLGLKEPYIGYSNLVSGEIAEDLVHYFHLSEQQPSAINLGVLVDKDISVRAAGGYILQLLPGVEDKDIDRIEGILKKAKPISTLIHQGLSPEQVMETLFGEFEMEILERKEIEYKCNCNRKRIEGVLLSLGKEEINKIIEEDEKAEIICHFCNKKYHFSKEDLQKLMD</sequence>
<evidence type="ECO:0000256" key="3">
    <source>
        <dbReference type="ARBA" id="ARBA00023157"/>
    </source>
</evidence>
<keyword evidence="2 6" id="KW-0862">Zinc</keyword>
<dbReference type="SUPFAM" id="SSF64397">
    <property type="entry name" value="Hsp33 domain"/>
    <property type="match status" value="1"/>
</dbReference>
<dbReference type="InterPro" id="IPR016154">
    <property type="entry name" value="Heat_shock_Hsp33_C"/>
</dbReference>
<dbReference type="GO" id="GO:0044183">
    <property type="term" value="F:protein folding chaperone"/>
    <property type="evidence" value="ECO:0007669"/>
    <property type="project" value="TreeGrafter"/>
</dbReference>
<comment type="similarity">
    <text evidence="6">Belongs to the HSP33 family.</text>
</comment>
<dbReference type="NCBIfam" id="NF001033">
    <property type="entry name" value="PRK00114.1"/>
    <property type="match status" value="1"/>
</dbReference>
<keyword evidence="1 6" id="KW-0963">Cytoplasm</keyword>
<organism evidence="7 8">
    <name type="scientific">[Clostridium] ultunense Esp</name>
    <dbReference type="NCBI Taxonomy" id="1288971"/>
    <lineage>
        <taxon>Bacteria</taxon>
        <taxon>Bacillati</taxon>
        <taxon>Bacillota</taxon>
        <taxon>Tissierellia</taxon>
        <taxon>Tissierellales</taxon>
        <taxon>Tepidimicrobiaceae</taxon>
        <taxon>Schnuerera</taxon>
    </lineage>
</organism>
<name>M1ZIW3_9FIRM</name>
<keyword evidence="8" id="KW-1185">Reference proteome</keyword>